<dbReference type="Proteomes" id="UP000030686">
    <property type="component" value="Unassembled WGS sequence"/>
</dbReference>
<organism evidence="2 3">
    <name type="scientific">Penicillium roqueforti (strain FM164)</name>
    <dbReference type="NCBI Taxonomy" id="1365484"/>
    <lineage>
        <taxon>Eukaryota</taxon>
        <taxon>Fungi</taxon>
        <taxon>Dikarya</taxon>
        <taxon>Ascomycota</taxon>
        <taxon>Pezizomycotina</taxon>
        <taxon>Eurotiomycetes</taxon>
        <taxon>Eurotiomycetidae</taxon>
        <taxon>Eurotiales</taxon>
        <taxon>Aspergillaceae</taxon>
        <taxon>Penicillium</taxon>
    </lineage>
</organism>
<proteinExistence type="predicted"/>
<keyword evidence="1" id="KW-0732">Signal</keyword>
<dbReference type="AlphaFoldDB" id="W6QF46"/>
<gene>
    <name evidence="2" type="ORF">PROQFM164_S03g001401</name>
</gene>
<protein>
    <submittedName>
        <fullName evidence="2">Genomic scaffold, ProqFM164S03</fullName>
    </submittedName>
</protein>
<dbReference type="OrthoDB" id="10003767at2759"/>
<keyword evidence="3" id="KW-1185">Reference proteome</keyword>
<dbReference type="STRING" id="1365484.W6QF46"/>
<evidence type="ECO:0000313" key="2">
    <source>
        <dbReference type="EMBL" id="CDM34676.1"/>
    </source>
</evidence>
<evidence type="ECO:0000256" key="1">
    <source>
        <dbReference type="SAM" id="SignalP"/>
    </source>
</evidence>
<name>W6QF46_PENRF</name>
<reference evidence="2" key="1">
    <citation type="journal article" date="2014" name="Nat. Commun.">
        <title>Multiple recent horizontal transfers of a large genomic region in cheese making fungi.</title>
        <authorList>
            <person name="Cheeseman K."/>
            <person name="Ropars J."/>
            <person name="Renault P."/>
            <person name="Dupont J."/>
            <person name="Gouzy J."/>
            <person name="Branca A."/>
            <person name="Abraham A.L."/>
            <person name="Ceppi M."/>
            <person name="Conseiller E."/>
            <person name="Debuchy R."/>
            <person name="Malagnac F."/>
            <person name="Goarin A."/>
            <person name="Silar P."/>
            <person name="Lacoste S."/>
            <person name="Sallet E."/>
            <person name="Bensimon A."/>
            <person name="Giraud T."/>
            <person name="Brygoo Y."/>
        </authorList>
    </citation>
    <scope>NUCLEOTIDE SEQUENCE [LARGE SCALE GENOMIC DNA]</scope>
    <source>
        <strain evidence="2">FM164</strain>
    </source>
</reference>
<sequence>MIKVRYSVIQMILILNYLFIASSTVENESKLRRVIIMEEKEWEARFVPGRSNDMQVEKWWIETRNFLTEAGSLRAFSVEDLKGHLGYMLFMLGEISLRPPSPRFMPRTRQTPSRRPFGSRASIALICYSISGVANISDYQSVDPWLFDMGFVHDMLRRLQRSPLFDNDIRLDELKIVLTNLEAILSMEDERSALIQPHPIDIKNTVQTQAYFATAFRALEPSILLQILPKWRKLWIESRENNKDKLQCLLKEPMTHDMRVQHIAHIFQEVSSMNALVQETKESTLPRSRQIREVLEPNALHQEQEKLQELGEMRDLIGTDALGWVSDEDELERCRGIIQSTKDGLMEHSSTEMDKIAVLSHFPFDDHEQNA</sequence>
<dbReference type="EMBL" id="HG792017">
    <property type="protein sequence ID" value="CDM34676.1"/>
    <property type="molecule type" value="Genomic_DNA"/>
</dbReference>
<feature type="chain" id="PRO_5004880162" evidence="1">
    <location>
        <begin position="24"/>
        <end position="371"/>
    </location>
</feature>
<accession>W6QF46</accession>
<feature type="signal peptide" evidence="1">
    <location>
        <begin position="1"/>
        <end position="23"/>
    </location>
</feature>
<evidence type="ECO:0000313" key="3">
    <source>
        <dbReference type="Proteomes" id="UP000030686"/>
    </source>
</evidence>